<dbReference type="RefSeq" id="WP_161745901.1">
    <property type="nucleotide sequence ID" value="NZ_JAAAMV010000024.1"/>
</dbReference>
<keyword evidence="4" id="KW-1185">Reference proteome</keyword>
<evidence type="ECO:0000313" key="4">
    <source>
        <dbReference type="Proteomes" id="UP000665561"/>
    </source>
</evidence>
<dbReference type="Proteomes" id="UP000665561">
    <property type="component" value="Unassembled WGS sequence"/>
</dbReference>
<protein>
    <submittedName>
        <fullName evidence="3">Copper amine oxidase N-terminal domain-containing protein</fullName>
    </submittedName>
</protein>
<evidence type="ECO:0000259" key="2">
    <source>
        <dbReference type="Pfam" id="PF07833"/>
    </source>
</evidence>
<dbReference type="Gene3D" id="3.30.457.10">
    <property type="entry name" value="Copper amine oxidase-like, N-terminal domain"/>
    <property type="match status" value="1"/>
</dbReference>
<reference evidence="3 4" key="1">
    <citation type="submission" date="2020-01" db="EMBL/GenBank/DDBJ databases">
        <title>Paenibacillus soybeanensis sp. nov. isolated from the nodules of soybean (Glycine max(L.) Merr).</title>
        <authorList>
            <person name="Wang H."/>
        </authorList>
    </citation>
    <scope>NUCLEOTIDE SEQUENCE [LARGE SCALE GENOMIC DNA]</scope>
    <source>
        <strain evidence="3 4">T1</strain>
    </source>
</reference>
<dbReference type="InterPro" id="IPR012854">
    <property type="entry name" value="Cu_amine_oxidase-like_N"/>
</dbReference>
<comment type="caution">
    <text evidence="3">The sequence shown here is derived from an EMBL/GenBank/DDBJ whole genome shotgun (WGS) entry which is preliminary data.</text>
</comment>
<dbReference type="InterPro" id="IPR036582">
    <property type="entry name" value="Mao_N_sf"/>
</dbReference>
<dbReference type="Pfam" id="PF07833">
    <property type="entry name" value="Cu_amine_oxidN1"/>
    <property type="match status" value="1"/>
</dbReference>
<evidence type="ECO:0000313" key="3">
    <source>
        <dbReference type="EMBL" id="NBD26878.1"/>
    </source>
</evidence>
<sequence>MKKLTCALALLGAVAFGSTAAAADPIGITWMGKPVQTDAPPIADKGRVLIPLRAVSEALGADVAWNRQTRTVTVDKWTEHLTLTPGQQVAVIEYEGGSKETVRLDVPVKAVHDRIYVPLRFVSERFGYRIEWTDGTVSIKSPMSDEERKALYAGDLATARKIALKTREGGARYEKAPLQADHPTQNYNNEFIFPEGEALRFIYVSGGETATLFEFKDDFLVATWQARLDPFAGDSFVQLLNGRFKDATGPMPDIGGSFYYYDTGFSGPTGWEDSGRVGADGQIAVTASVHRDAADEIHTTGTIAYALPQEVRKETVKVPRL</sequence>
<gene>
    <name evidence="3" type="ORF">GT019_23650</name>
</gene>
<proteinExistence type="predicted"/>
<organism evidence="3 4">
    <name type="scientific">Paenibacillus glycinis</name>
    <dbReference type="NCBI Taxonomy" id="2697035"/>
    <lineage>
        <taxon>Bacteria</taxon>
        <taxon>Bacillati</taxon>
        <taxon>Bacillota</taxon>
        <taxon>Bacilli</taxon>
        <taxon>Bacillales</taxon>
        <taxon>Paenibacillaceae</taxon>
        <taxon>Paenibacillus</taxon>
    </lineage>
</organism>
<dbReference type="EMBL" id="JAAAMV010000024">
    <property type="protein sequence ID" value="NBD26878.1"/>
    <property type="molecule type" value="Genomic_DNA"/>
</dbReference>
<dbReference type="SUPFAM" id="SSF55383">
    <property type="entry name" value="Copper amine oxidase, domain N"/>
    <property type="match status" value="1"/>
</dbReference>
<feature type="signal peptide" evidence="1">
    <location>
        <begin position="1"/>
        <end position="22"/>
    </location>
</feature>
<accession>A0ABW9XW04</accession>
<evidence type="ECO:0000256" key="1">
    <source>
        <dbReference type="SAM" id="SignalP"/>
    </source>
</evidence>
<keyword evidence="1" id="KW-0732">Signal</keyword>
<feature type="domain" description="Copper amine oxidase-like N-terminal" evidence="2">
    <location>
        <begin position="32"/>
        <end position="139"/>
    </location>
</feature>
<name>A0ABW9XW04_9BACL</name>
<feature type="chain" id="PRO_5047543645" evidence="1">
    <location>
        <begin position="23"/>
        <end position="321"/>
    </location>
</feature>